<dbReference type="AlphaFoldDB" id="A0AA36D0U8"/>
<evidence type="ECO:0000256" key="3">
    <source>
        <dbReference type="ARBA" id="ARBA00022670"/>
    </source>
</evidence>
<evidence type="ECO:0000256" key="1">
    <source>
        <dbReference type="ARBA" id="ARBA00001947"/>
    </source>
</evidence>
<keyword evidence="4" id="KW-0479">Metal-binding</keyword>
<dbReference type="Gene3D" id="1.10.1380.10">
    <property type="entry name" value="Neutral endopeptidase , domain2"/>
    <property type="match status" value="1"/>
</dbReference>
<dbReference type="InterPro" id="IPR000718">
    <property type="entry name" value="Peptidase_M13"/>
</dbReference>
<protein>
    <submittedName>
        <fullName evidence="10">Uncharacterized protein</fullName>
    </submittedName>
</protein>
<dbReference type="PRINTS" id="PR00786">
    <property type="entry name" value="NEPRILYSIN"/>
</dbReference>
<dbReference type="Pfam" id="PF05649">
    <property type="entry name" value="Peptidase_M13_N"/>
    <property type="match status" value="1"/>
</dbReference>
<evidence type="ECO:0000256" key="7">
    <source>
        <dbReference type="ARBA" id="ARBA00023049"/>
    </source>
</evidence>
<dbReference type="GO" id="GO:0004222">
    <property type="term" value="F:metalloendopeptidase activity"/>
    <property type="evidence" value="ECO:0007669"/>
    <property type="project" value="InterPro"/>
</dbReference>
<dbReference type="EMBL" id="CATQJA010002652">
    <property type="protein sequence ID" value="CAJ0577869.1"/>
    <property type="molecule type" value="Genomic_DNA"/>
</dbReference>
<comment type="cofactor">
    <cofactor evidence="1">
        <name>Zn(2+)</name>
        <dbReference type="ChEBI" id="CHEBI:29105"/>
    </cofactor>
</comment>
<evidence type="ECO:0000256" key="6">
    <source>
        <dbReference type="ARBA" id="ARBA00022833"/>
    </source>
</evidence>
<evidence type="ECO:0000259" key="8">
    <source>
        <dbReference type="Pfam" id="PF01431"/>
    </source>
</evidence>
<keyword evidence="7" id="KW-0482">Metalloprotease</keyword>
<dbReference type="GO" id="GO:0016485">
    <property type="term" value="P:protein processing"/>
    <property type="evidence" value="ECO:0007669"/>
    <property type="project" value="TreeGrafter"/>
</dbReference>
<sequence length="677" mass="78260">MNEECIRLAASYLNNMNPDVSPCTDFYEFACGQYASTRIIPEHERKITVLTEMKTRLDRHLKDILEKSSREDATPAMRLAQIYYDSCMDGEAQDEQDLLPLNEMLSKLGGWQLLTNARFEQPNFHWETLAGQTALYGVGSLVRFFVHNSFTDSTQHMLMFSPPKLLLDKKKFYREPLATNSYLQFYKQYMLELLQMLGAEPDAIEPHVVDIINFECQIANLTRSTENQRNHSTINNVMSMGDFRTRYEKINWDLLFNDDIRAYLAPMSDSMLVNVLDIGYFDQLAKLVGETRMQIISDYMLWKVVSTFDAYLPRHYREPFDRFKARVMGSSEVPRWEACVHETREKLGVPLSTAYAHKHFDSVHSAIAEELIVDLKESMRQTLLSTDWMDEETREHALHKLAKMGHKIGYPPTLLNETAVLMPYAGIRLTADRYFDNAVALKRVEMREILRRLHRPADKTEWVSPVIAVDAYHYFNGNEIIFPAGILQFPMFVPQAPAYVNYGAIGMGIGHEITHGYDDLGAQYDEQGNLRRWWLGETMRVFQSKKQCFVQQYNNKFEPTTERKLDGRLTIGENIADNGGLRVAHKAYEIHAKRATDLRHLPGMQNFTDSQMFFLAFANTWCEAVKPSAIDYIMETDVHSLGMFRVNVPLQNFPAFSQSFNCPIGSPMNPFEKCRVW</sequence>
<comment type="similarity">
    <text evidence="2">Belongs to the peptidase M13 family.</text>
</comment>
<dbReference type="PANTHER" id="PTHR11733">
    <property type="entry name" value="ZINC METALLOPROTEASE FAMILY M13 NEPRILYSIN-RELATED"/>
    <property type="match status" value="1"/>
</dbReference>
<evidence type="ECO:0000256" key="4">
    <source>
        <dbReference type="ARBA" id="ARBA00022723"/>
    </source>
</evidence>
<evidence type="ECO:0000259" key="9">
    <source>
        <dbReference type="Pfam" id="PF05649"/>
    </source>
</evidence>
<organism evidence="10 11">
    <name type="scientific">Mesorhabditis spiculigera</name>
    <dbReference type="NCBI Taxonomy" id="96644"/>
    <lineage>
        <taxon>Eukaryota</taxon>
        <taxon>Metazoa</taxon>
        <taxon>Ecdysozoa</taxon>
        <taxon>Nematoda</taxon>
        <taxon>Chromadorea</taxon>
        <taxon>Rhabditida</taxon>
        <taxon>Rhabditina</taxon>
        <taxon>Rhabditomorpha</taxon>
        <taxon>Rhabditoidea</taxon>
        <taxon>Rhabditidae</taxon>
        <taxon>Mesorhabditinae</taxon>
        <taxon>Mesorhabditis</taxon>
    </lineage>
</organism>
<dbReference type="Proteomes" id="UP001177023">
    <property type="component" value="Unassembled WGS sequence"/>
</dbReference>
<gene>
    <name evidence="10" type="ORF">MSPICULIGERA_LOCUS16134</name>
</gene>
<feature type="non-terminal residue" evidence="10">
    <location>
        <position position="1"/>
    </location>
</feature>
<accession>A0AA36D0U8</accession>
<dbReference type="SUPFAM" id="SSF55486">
    <property type="entry name" value="Metalloproteases ('zincins'), catalytic domain"/>
    <property type="match status" value="1"/>
</dbReference>
<dbReference type="Gene3D" id="3.40.390.10">
    <property type="entry name" value="Collagenase (Catalytic Domain)"/>
    <property type="match status" value="1"/>
</dbReference>
<evidence type="ECO:0000256" key="5">
    <source>
        <dbReference type="ARBA" id="ARBA00022801"/>
    </source>
</evidence>
<dbReference type="GO" id="GO:0005886">
    <property type="term" value="C:plasma membrane"/>
    <property type="evidence" value="ECO:0007669"/>
    <property type="project" value="TreeGrafter"/>
</dbReference>
<dbReference type="InterPro" id="IPR024079">
    <property type="entry name" value="MetalloPept_cat_dom_sf"/>
</dbReference>
<dbReference type="PANTHER" id="PTHR11733:SF167">
    <property type="entry name" value="FI17812P1-RELATED"/>
    <property type="match status" value="1"/>
</dbReference>
<dbReference type="InterPro" id="IPR042089">
    <property type="entry name" value="Peptidase_M13_dom_2"/>
</dbReference>
<name>A0AA36D0U8_9BILA</name>
<feature type="domain" description="Peptidase M13 C-terminal" evidence="8">
    <location>
        <begin position="471"/>
        <end position="676"/>
    </location>
</feature>
<keyword evidence="6" id="KW-0862">Zinc</keyword>
<evidence type="ECO:0000313" key="10">
    <source>
        <dbReference type="EMBL" id="CAJ0577869.1"/>
    </source>
</evidence>
<dbReference type="InterPro" id="IPR008753">
    <property type="entry name" value="Peptidase_M13_N"/>
</dbReference>
<keyword evidence="3" id="KW-0645">Protease</keyword>
<dbReference type="CDD" id="cd08662">
    <property type="entry name" value="M13"/>
    <property type="match status" value="1"/>
</dbReference>
<evidence type="ECO:0000313" key="11">
    <source>
        <dbReference type="Proteomes" id="UP001177023"/>
    </source>
</evidence>
<evidence type="ECO:0000256" key="2">
    <source>
        <dbReference type="ARBA" id="ARBA00007357"/>
    </source>
</evidence>
<dbReference type="PROSITE" id="PS51885">
    <property type="entry name" value="NEPRILYSIN"/>
    <property type="match status" value="1"/>
</dbReference>
<feature type="domain" description="Peptidase M13 N-terminal" evidence="9">
    <location>
        <begin position="22"/>
        <end position="411"/>
    </location>
</feature>
<keyword evidence="11" id="KW-1185">Reference proteome</keyword>
<dbReference type="GO" id="GO:0046872">
    <property type="term" value="F:metal ion binding"/>
    <property type="evidence" value="ECO:0007669"/>
    <property type="project" value="UniProtKB-KW"/>
</dbReference>
<dbReference type="InterPro" id="IPR018497">
    <property type="entry name" value="Peptidase_M13_C"/>
</dbReference>
<proteinExistence type="inferred from homology"/>
<dbReference type="Pfam" id="PF01431">
    <property type="entry name" value="Peptidase_M13"/>
    <property type="match status" value="1"/>
</dbReference>
<comment type="caution">
    <text evidence="10">The sequence shown here is derived from an EMBL/GenBank/DDBJ whole genome shotgun (WGS) entry which is preliminary data.</text>
</comment>
<reference evidence="10" key="1">
    <citation type="submission" date="2023-06" db="EMBL/GenBank/DDBJ databases">
        <authorList>
            <person name="Delattre M."/>
        </authorList>
    </citation>
    <scope>NUCLEOTIDE SEQUENCE</scope>
    <source>
        <strain evidence="10">AF72</strain>
    </source>
</reference>
<keyword evidence="5" id="KW-0378">Hydrolase</keyword>